<feature type="region of interest" description="Disordered" evidence="1">
    <location>
        <begin position="78"/>
        <end position="126"/>
    </location>
</feature>
<name>A0A3N4CYT6_9ACTN</name>
<dbReference type="EMBL" id="LR134406">
    <property type="protein sequence ID" value="VEH69065.1"/>
    <property type="molecule type" value="Genomic_DNA"/>
</dbReference>
<reference evidence="3 4" key="1">
    <citation type="submission" date="2018-12" db="EMBL/GenBank/DDBJ databases">
        <authorList>
            <consortium name="Pathogen Informatics"/>
        </authorList>
    </citation>
    <scope>NUCLEOTIDE SEQUENCE [LARGE SCALE GENOMIC DNA]</scope>
    <source>
        <strain evidence="3 4">NCTC12967</strain>
    </source>
</reference>
<keyword evidence="4" id="KW-1185">Reference proteome</keyword>
<dbReference type="GeneID" id="64405826"/>
<dbReference type="Pfam" id="PF06013">
    <property type="entry name" value="WXG100"/>
    <property type="match status" value="1"/>
</dbReference>
<organism evidence="3 4">
    <name type="scientific">Arachnia propionica</name>
    <dbReference type="NCBI Taxonomy" id="1750"/>
    <lineage>
        <taxon>Bacteria</taxon>
        <taxon>Bacillati</taxon>
        <taxon>Actinomycetota</taxon>
        <taxon>Actinomycetes</taxon>
        <taxon>Propionibacteriales</taxon>
        <taxon>Propionibacteriaceae</taxon>
        <taxon>Arachnia</taxon>
    </lineage>
</organism>
<evidence type="ECO:0000313" key="2">
    <source>
        <dbReference type="EMBL" id="QUC10861.1"/>
    </source>
</evidence>
<dbReference type="Proteomes" id="UP000273044">
    <property type="component" value="Chromosome"/>
</dbReference>
<dbReference type="AlphaFoldDB" id="A0A3N4CYT6"/>
<proteinExistence type="predicted"/>
<gene>
    <name evidence="2" type="ORF">J5A53_14035</name>
    <name evidence="3" type="ORF">NCTC12967_00329</name>
</gene>
<accession>A0A3N4CYT6</accession>
<dbReference type="InterPro" id="IPR036689">
    <property type="entry name" value="ESAT-6-like_sf"/>
</dbReference>
<sequence length="206" mass="22738">MAPKRADNPVMAQAAGQVETKHQQIHDLQIRLQKQLPALASRWGASEFNTFQHDYSQFDSEFERVKQGLDMVHASLTGQAEVPTPPARRAHPQARRAHPQTHDPQPQARRARPETPQHGYPASLPEGIAGLADANAELNTLLAVLRSELSSSMAHWDDAARHAWTTAQTSWDESNRRQQDIVAGLPEAMTRAHGSGVWFPTTPAAS</sequence>
<dbReference type="RefSeq" id="WP_061787273.1">
    <property type="nucleotide sequence ID" value="NZ_CAJZDL010000142.1"/>
</dbReference>
<evidence type="ECO:0000256" key="1">
    <source>
        <dbReference type="SAM" id="MobiDB-lite"/>
    </source>
</evidence>
<dbReference type="InterPro" id="IPR010310">
    <property type="entry name" value="T7SS_ESAT-6-like"/>
</dbReference>
<evidence type="ECO:0000313" key="3">
    <source>
        <dbReference type="EMBL" id="VEH69065.1"/>
    </source>
</evidence>
<protein>
    <submittedName>
        <fullName evidence="3">Uncharacterized protein conserved in bacteria</fullName>
    </submittedName>
    <submittedName>
        <fullName evidence="2">WXG100 family type VII secretion target</fullName>
    </submittedName>
</protein>
<dbReference type="Proteomes" id="UP000677180">
    <property type="component" value="Chromosome"/>
</dbReference>
<reference evidence="2" key="2">
    <citation type="submission" date="2021-03" db="EMBL/GenBank/DDBJ databases">
        <title>Human Oral Microbial Genomes.</title>
        <authorList>
            <person name="Johnston C.D."/>
            <person name="Chen T."/>
            <person name="Dewhirst F.E."/>
        </authorList>
    </citation>
    <scope>NUCLEOTIDE SEQUENCE</scope>
    <source>
        <strain evidence="2">F0714</strain>
    </source>
</reference>
<dbReference type="OrthoDB" id="3729127at2"/>
<evidence type="ECO:0000313" key="4">
    <source>
        <dbReference type="Proteomes" id="UP000273044"/>
    </source>
</evidence>
<dbReference type="SUPFAM" id="SSF140453">
    <property type="entry name" value="EsxAB dimer-like"/>
    <property type="match status" value="2"/>
</dbReference>
<feature type="compositionally biased region" description="Basic residues" evidence="1">
    <location>
        <begin position="88"/>
        <end position="99"/>
    </location>
</feature>
<dbReference type="EMBL" id="CP072385">
    <property type="protein sequence ID" value="QUC10861.1"/>
    <property type="molecule type" value="Genomic_DNA"/>
</dbReference>
<dbReference type="Gene3D" id="1.10.287.1060">
    <property type="entry name" value="ESAT-6-like"/>
    <property type="match status" value="2"/>
</dbReference>